<keyword evidence="6" id="KW-0333">Golgi apparatus</keyword>
<keyword evidence="3" id="KW-0337">GPI-anchor biosynthesis</keyword>
<evidence type="ECO:0000313" key="9">
    <source>
        <dbReference type="EMBL" id="CAF1509948.1"/>
    </source>
</evidence>
<protein>
    <recommendedName>
        <fullName evidence="8">CWH43-like N-terminal domain-containing protein</fullName>
    </recommendedName>
</protein>
<dbReference type="Proteomes" id="UP000663870">
    <property type="component" value="Unassembled WGS sequence"/>
</dbReference>
<proteinExistence type="inferred from homology"/>
<dbReference type="PANTHER" id="PTHR12892:SF11">
    <property type="entry name" value="POST-GPI ATTACHMENT TO PROTEINS FACTOR 2"/>
    <property type="match status" value="1"/>
</dbReference>
<dbReference type="EMBL" id="CAJNOL010012043">
    <property type="protein sequence ID" value="CAF1658179.1"/>
    <property type="molecule type" value="Genomic_DNA"/>
</dbReference>
<sequence length="103" mass="12030">MKDFEKSIHTHCNISKFLPSISASIGDYEPQRFIWRLCFALDSIPRYIIAYLQLNHLLNRHHIDYPECYTLDKVEAEKNPVGKSREGLQPLDQPNVILNGQLY</sequence>
<accession>A0A816F456</accession>
<dbReference type="GO" id="GO:0005789">
    <property type="term" value="C:endoplasmic reticulum membrane"/>
    <property type="evidence" value="ECO:0007669"/>
    <property type="project" value="TreeGrafter"/>
</dbReference>
<feature type="domain" description="CWH43-like N-terminal" evidence="8">
    <location>
        <begin position="4"/>
        <end position="62"/>
    </location>
</feature>
<dbReference type="AlphaFoldDB" id="A0A816F456"/>
<evidence type="ECO:0000259" key="8">
    <source>
        <dbReference type="Pfam" id="PF10277"/>
    </source>
</evidence>
<dbReference type="InterPro" id="IPR039545">
    <property type="entry name" value="PGAP2"/>
</dbReference>
<comment type="subcellular location">
    <subcellularLocation>
        <location evidence="1">Golgi apparatus membrane</location>
        <topology evidence="1">Multi-pass membrane protein</topology>
    </subcellularLocation>
</comment>
<keyword evidence="7" id="KW-0472">Membrane</keyword>
<evidence type="ECO:0000256" key="3">
    <source>
        <dbReference type="ARBA" id="ARBA00022502"/>
    </source>
</evidence>
<dbReference type="InterPro" id="IPR019402">
    <property type="entry name" value="CWH43_N"/>
</dbReference>
<evidence type="ECO:0000256" key="4">
    <source>
        <dbReference type="ARBA" id="ARBA00022692"/>
    </source>
</evidence>
<evidence type="ECO:0000256" key="7">
    <source>
        <dbReference type="ARBA" id="ARBA00023136"/>
    </source>
</evidence>
<dbReference type="Pfam" id="PF10277">
    <property type="entry name" value="Frag1"/>
    <property type="match status" value="1"/>
</dbReference>
<evidence type="ECO:0000256" key="5">
    <source>
        <dbReference type="ARBA" id="ARBA00022989"/>
    </source>
</evidence>
<dbReference type="GO" id="GO:0000139">
    <property type="term" value="C:Golgi membrane"/>
    <property type="evidence" value="ECO:0007669"/>
    <property type="project" value="UniProtKB-SubCell"/>
</dbReference>
<evidence type="ECO:0000256" key="6">
    <source>
        <dbReference type="ARBA" id="ARBA00023034"/>
    </source>
</evidence>
<name>A0A816F456_9BILA</name>
<evidence type="ECO:0000313" key="11">
    <source>
        <dbReference type="Proteomes" id="UP000663870"/>
    </source>
</evidence>
<dbReference type="GO" id="GO:0006506">
    <property type="term" value="P:GPI anchor biosynthetic process"/>
    <property type="evidence" value="ECO:0007669"/>
    <property type="project" value="UniProtKB-KW"/>
</dbReference>
<comment type="similarity">
    <text evidence="2">Belongs to the PGAP2 family.</text>
</comment>
<gene>
    <name evidence="10" type="ORF">JXQ802_LOCUS55627</name>
    <name evidence="9" type="ORF">PYM288_LOCUS39094</name>
</gene>
<keyword evidence="5" id="KW-1133">Transmembrane helix</keyword>
<evidence type="ECO:0000256" key="1">
    <source>
        <dbReference type="ARBA" id="ARBA00004653"/>
    </source>
</evidence>
<keyword evidence="4" id="KW-0812">Transmembrane</keyword>
<dbReference type="EMBL" id="CAJNOH010010229">
    <property type="protein sequence ID" value="CAF1509948.1"/>
    <property type="molecule type" value="Genomic_DNA"/>
</dbReference>
<reference evidence="10" key="1">
    <citation type="submission" date="2021-02" db="EMBL/GenBank/DDBJ databases">
        <authorList>
            <person name="Nowell W R."/>
        </authorList>
    </citation>
    <scope>NUCLEOTIDE SEQUENCE</scope>
</reference>
<evidence type="ECO:0000256" key="2">
    <source>
        <dbReference type="ARBA" id="ARBA00007414"/>
    </source>
</evidence>
<dbReference type="Proteomes" id="UP000663854">
    <property type="component" value="Unassembled WGS sequence"/>
</dbReference>
<keyword evidence="11" id="KW-1185">Reference proteome</keyword>
<dbReference type="PANTHER" id="PTHR12892">
    <property type="entry name" value="FGF RECEPTOR ACTIVATING PROTEIN 1"/>
    <property type="match status" value="1"/>
</dbReference>
<evidence type="ECO:0000313" key="10">
    <source>
        <dbReference type="EMBL" id="CAF1658179.1"/>
    </source>
</evidence>
<comment type="caution">
    <text evidence="10">The sequence shown here is derived from an EMBL/GenBank/DDBJ whole genome shotgun (WGS) entry which is preliminary data.</text>
</comment>
<organism evidence="10 11">
    <name type="scientific">Rotaria sordida</name>
    <dbReference type="NCBI Taxonomy" id="392033"/>
    <lineage>
        <taxon>Eukaryota</taxon>
        <taxon>Metazoa</taxon>
        <taxon>Spiralia</taxon>
        <taxon>Gnathifera</taxon>
        <taxon>Rotifera</taxon>
        <taxon>Eurotatoria</taxon>
        <taxon>Bdelloidea</taxon>
        <taxon>Philodinida</taxon>
        <taxon>Philodinidae</taxon>
        <taxon>Rotaria</taxon>
    </lineage>
</organism>